<dbReference type="AlphaFoldDB" id="A0A9E8SIQ2"/>
<dbReference type="PANTHER" id="PTHR45947">
    <property type="entry name" value="SULFOQUINOVOSYL TRANSFERASE SQD2"/>
    <property type="match status" value="1"/>
</dbReference>
<organism evidence="2 3">
    <name type="scientific">Lacinutrix neustonica</name>
    <dbReference type="NCBI Taxonomy" id="2980107"/>
    <lineage>
        <taxon>Bacteria</taxon>
        <taxon>Pseudomonadati</taxon>
        <taxon>Bacteroidota</taxon>
        <taxon>Flavobacteriia</taxon>
        <taxon>Flavobacteriales</taxon>
        <taxon>Flavobacteriaceae</taxon>
        <taxon>Lacinutrix</taxon>
    </lineage>
</organism>
<sequence>MFRHCRLGAQYYEDLKTKYENTSDNLIFHGRQTEGLSSFYFKSNLFVLPGLGGLAISESMAYGLPVIASTADGTEKDLIVNNITGILIEEMTSETLFTQIETLYNNRDLLKKMGENAKKAIESSYSFENYYKNFKESVKYACKK</sequence>
<dbReference type="Proteomes" id="UP001164705">
    <property type="component" value="Chromosome"/>
</dbReference>
<name>A0A9E8SIQ2_9FLAO</name>
<dbReference type="KEGG" id="lnu:N7U66_12965"/>
<protein>
    <submittedName>
        <fullName evidence="2">Glycosyltransferase family 4 protein</fullName>
    </submittedName>
</protein>
<dbReference type="EMBL" id="CP113088">
    <property type="protein sequence ID" value="WAC03890.1"/>
    <property type="molecule type" value="Genomic_DNA"/>
</dbReference>
<dbReference type="RefSeq" id="WP_267678530.1">
    <property type="nucleotide sequence ID" value="NZ_CP113088.1"/>
</dbReference>
<dbReference type="Pfam" id="PF00534">
    <property type="entry name" value="Glycos_transf_1"/>
    <property type="match status" value="1"/>
</dbReference>
<dbReference type="InterPro" id="IPR001296">
    <property type="entry name" value="Glyco_trans_1"/>
</dbReference>
<keyword evidence="3" id="KW-1185">Reference proteome</keyword>
<accession>A0A9E8SIQ2</accession>
<dbReference type="GO" id="GO:0016757">
    <property type="term" value="F:glycosyltransferase activity"/>
    <property type="evidence" value="ECO:0007669"/>
    <property type="project" value="InterPro"/>
</dbReference>
<proteinExistence type="predicted"/>
<gene>
    <name evidence="2" type="ORF">N7U66_12965</name>
</gene>
<dbReference type="InterPro" id="IPR050194">
    <property type="entry name" value="Glycosyltransferase_grp1"/>
</dbReference>
<dbReference type="CDD" id="cd03801">
    <property type="entry name" value="GT4_PimA-like"/>
    <property type="match status" value="1"/>
</dbReference>
<feature type="domain" description="Glycosyl transferase family 1" evidence="1">
    <location>
        <begin position="16"/>
        <end position="119"/>
    </location>
</feature>
<dbReference type="PANTHER" id="PTHR45947:SF3">
    <property type="entry name" value="SULFOQUINOVOSYL TRANSFERASE SQD2"/>
    <property type="match status" value="1"/>
</dbReference>
<dbReference type="SUPFAM" id="SSF53756">
    <property type="entry name" value="UDP-Glycosyltransferase/glycogen phosphorylase"/>
    <property type="match status" value="1"/>
</dbReference>
<evidence type="ECO:0000259" key="1">
    <source>
        <dbReference type="Pfam" id="PF00534"/>
    </source>
</evidence>
<evidence type="ECO:0000313" key="3">
    <source>
        <dbReference type="Proteomes" id="UP001164705"/>
    </source>
</evidence>
<reference evidence="2" key="1">
    <citation type="submission" date="2022-11" db="EMBL/GenBank/DDBJ databases">
        <title>Lacinutrix neustonica HL-RS19T sp. nov., isolated from the surface microlayer sample of brackish Lake Shihwa.</title>
        <authorList>
            <person name="Choi J.Y."/>
            <person name="Hwang C.Y."/>
        </authorList>
    </citation>
    <scope>NUCLEOTIDE SEQUENCE</scope>
    <source>
        <strain evidence="2">HL-RS19</strain>
    </source>
</reference>
<dbReference type="Gene3D" id="3.40.50.2000">
    <property type="entry name" value="Glycogen Phosphorylase B"/>
    <property type="match status" value="1"/>
</dbReference>
<evidence type="ECO:0000313" key="2">
    <source>
        <dbReference type="EMBL" id="WAC03890.1"/>
    </source>
</evidence>